<dbReference type="EMBL" id="JAUYVI010000004">
    <property type="protein sequence ID" value="MDQ7248666.1"/>
    <property type="molecule type" value="Genomic_DNA"/>
</dbReference>
<keyword evidence="2" id="KW-1185">Reference proteome</keyword>
<proteinExistence type="predicted"/>
<evidence type="ECO:0000313" key="2">
    <source>
        <dbReference type="Proteomes" id="UP001230156"/>
    </source>
</evidence>
<protein>
    <submittedName>
        <fullName evidence="1">Uncharacterized protein</fullName>
    </submittedName>
</protein>
<comment type="caution">
    <text evidence="1">The sequence shown here is derived from an EMBL/GenBank/DDBJ whole genome shotgun (WGS) entry which is preliminary data.</text>
</comment>
<sequence>MALKTRKFDVAKFLETDPDIAFTLSEALETGDAPPAPFLQ</sequence>
<organism evidence="1 2">
    <name type="scientific">Dongia sedimenti</name>
    <dbReference type="NCBI Taxonomy" id="3064282"/>
    <lineage>
        <taxon>Bacteria</taxon>
        <taxon>Pseudomonadati</taxon>
        <taxon>Pseudomonadota</taxon>
        <taxon>Alphaproteobacteria</taxon>
        <taxon>Rhodospirillales</taxon>
        <taxon>Dongiaceae</taxon>
        <taxon>Dongia</taxon>
    </lineage>
</organism>
<evidence type="ECO:0000313" key="1">
    <source>
        <dbReference type="EMBL" id="MDQ7248666.1"/>
    </source>
</evidence>
<dbReference type="RefSeq" id="WP_379956149.1">
    <property type="nucleotide sequence ID" value="NZ_JAUYVI010000004.1"/>
</dbReference>
<dbReference type="Proteomes" id="UP001230156">
    <property type="component" value="Unassembled WGS sequence"/>
</dbReference>
<reference evidence="2" key="1">
    <citation type="submission" date="2023-08" db="EMBL/GenBank/DDBJ databases">
        <title>Rhodospirillaceae gen. nov., a novel taxon isolated from the Yangtze River Yuezi River estuary sludge.</title>
        <authorList>
            <person name="Ruan L."/>
        </authorList>
    </citation>
    <scope>NUCLEOTIDE SEQUENCE [LARGE SCALE GENOMIC DNA]</scope>
    <source>
        <strain evidence="2">R-7</strain>
    </source>
</reference>
<gene>
    <name evidence="1" type="ORF">Q8A70_13355</name>
</gene>
<accession>A0ABU0YNU3</accession>
<name>A0ABU0YNU3_9PROT</name>